<sequence>ERLIYGVFGESWNGDLASGGYKGI</sequence>
<feature type="non-terminal residue" evidence="1">
    <location>
        <position position="1"/>
    </location>
</feature>
<accession>A0A392P5Y5</accession>
<reference evidence="1 2" key="1">
    <citation type="journal article" date="2018" name="Front. Plant Sci.">
        <title>Red Clover (Trifolium pratense) and Zigzag Clover (T. medium) - A Picture of Genomic Similarities and Differences.</title>
        <authorList>
            <person name="Dluhosova J."/>
            <person name="Istvanek J."/>
            <person name="Nedelnik J."/>
            <person name="Repkova J."/>
        </authorList>
    </citation>
    <scope>NUCLEOTIDE SEQUENCE [LARGE SCALE GENOMIC DNA]</scope>
    <source>
        <strain evidence="2">cv. 10/8</strain>
        <tissue evidence="1">Leaf</tissue>
    </source>
</reference>
<comment type="caution">
    <text evidence="1">The sequence shown here is derived from an EMBL/GenBank/DDBJ whole genome shotgun (WGS) entry which is preliminary data.</text>
</comment>
<proteinExistence type="predicted"/>
<name>A0A392P5Y5_9FABA</name>
<evidence type="ECO:0000313" key="1">
    <source>
        <dbReference type="EMBL" id="MCI07192.1"/>
    </source>
</evidence>
<protein>
    <submittedName>
        <fullName evidence="1">Uncharacterized protein</fullName>
    </submittedName>
</protein>
<evidence type="ECO:0000313" key="2">
    <source>
        <dbReference type="Proteomes" id="UP000265520"/>
    </source>
</evidence>
<dbReference type="AlphaFoldDB" id="A0A392P5Y5"/>
<keyword evidence="2" id="KW-1185">Reference proteome</keyword>
<organism evidence="1 2">
    <name type="scientific">Trifolium medium</name>
    <dbReference type="NCBI Taxonomy" id="97028"/>
    <lineage>
        <taxon>Eukaryota</taxon>
        <taxon>Viridiplantae</taxon>
        <taxon>Streptophyta</taxon>
        <taxon>Embryophyta</taxon>
        <taxon>Tracheophyta</taxon>
        <taxon>Spermatophyta</taxon>
        <taxon>Magnoliopsida</taxon>
        <taxon>eudicotyledons</taxon>
        <taxon>Gunneridae</taxon>
        <taxon>Pentapetalae</taxon>
        <taxon>rosids</taxon>
        <taxon>fabids</taxon>
        <taxon>Fabales</taxon>
        <taxon>Fabaceae</taxon>
        <taxon>Papilionoideae</taxon>
        <taxon>50 kb inversion clade</taxon>
        <taxon>NPAAA clade</taxon>
        <taxon>Hologalegina</taxon>
        <taxon>IRL clade</taxon>
        <taxon>Trifolieae</taxon>
        <taxon>Trifolium</taxon>
    </lineage>
</organism>
<dbReference type="EMBL" id="LXQA010064505">
    <property type="protein sequence ID" value="MCI07192.1"/>
    <property type="molecule type" value="Genomic_DNA"/>
</dbReference>
<dbReference type="Proteomes" id="UP000265520">
    <property type="component" value="Unassembled WGS sequence"/>
</dbReference>